<name>A0A662ZGZ9_9GAMM</name>
<keyword evidence="5" id="KW-1185">Reference proteome</keyword>
<feature type="compositionally biased region" description="Polar residues" evidence="1">
    <location>
        <begin position="16"/>
        <end position="25"/>
    </location>
</feature>
<evidence type="ECO:0000259" key="3">
    <source>
        <dbReference type="PROSITE" id="PS50851"/>
    </source>
</evidence>
<keyword evidence="2" id="KW-0812">Transmembrane</keyword>
<keyword evidence="2" id="KW-1133">Transmembrane helix</keyword>
<proteinExistence type="predicted"/>
<dbReference type="InterPro" id="IPR014506">
    <property type="entry name" value="UCP020479_CheW"/>
</dbReference>
<dbReference type="SUPFAM" id="SSF50341">
    <property type="entry name" value="CheW-like"/>
    <property type="match status" value="1"/>
</dbReference>
<dbReference type="PIRSF" id="PIRSF020479">
    <property type="entry name" value="UCP020479_CheW"/>
    <property type="match status" value="1"/>
</dbReference>
<dbReference type="InterPro" id="IPR002545">
    <property type="entry name" value="CheW-lke_dom"/>
</dbReference>
<dbReference type="PROSITE" id="PS50851">
    <property type="entry name" value="CHEW"/>
    <property type="match status" value="1"/>
</dbReference>
<sequence>MSRLDQHEAMVNYFNSLLTDPSEQAQPKKAEKVRESSSQKEVLEKTFNSESLSRMLENITSEVLAAPVSENSEPAAKVTEAVTEAVSEKTETAVENEVSEPENVIQTAVENEQAVKTDTVQETAPVHEEATDTEETQESVLQTGEQELKSERWCNIETDSEFSALLFKVAGILLAVPLFSLGGIFKPVKIDKLFGKPEWYAGMTCIQKQNVSVVDTAKWMLPGKEIVAHEYNFVILLKSKEWCLQCDELVGTKTIKREDVKWRGLHGDRPWLAGILKKEMCALLHVTELEKMLSKGLDIYMNQPQKNFERH</sequence>
<dbReference type="OrthoDB" id="5565759at2"/>
<evidence type="ECO:0000256" key="1">
    <source>
        <dbReference type="SAM" id="MobiDB-lite"/>
    </source>
</evidence>
<evidence type="ECO:0000313" key="4">
    <source>
        <dbReference type="EMBL" id="SFP28360.1"/>
    </source>
</evidence>
<evidence type="ECO:0000313" key="5">
    <source>
        <dbReference type="Proteomes" id="UP000243745"/>
    </source>
</evidence>
<protein>
    <submittedName>
        <fullName evidence="4">Purine-binding chemotaxis protein CheW</fullName>
    </submittedName>
</protein>
<dbReference type="GO" id="GO:0006935">
    <property type="term" value="P:chemotaxis"/>
    <property type="evidence" value="ECO:0007669"/>
    <property type="project" value="InterPro"/>
</dbReference>
<feature type="region of interest" description="Disordered" evidence="1">
    <location>
        <begin position="16"/>
        <end position="45"/>
    </location>
</feature>
<dbReference type="InterPro" id="IPR036061">
    <property type="entry name" value="CheW-like_dom_sf"/>
</dbReference>
<feature type="transmembrane region" description="Helical" evidence="2">
    <location>
        <begin position="165"/>
        <end position="185"/>
    </location>
</feature>
<feature type="domain" description="CheW-like" evidence="3">
    <location>
        <begin position="161"/>
        <end position="295"/>
    </location>
</feature>
<feature type="compositionally biased region" description="Basic and acidic residues" evidence="1">
    <location>
        <begin position="26"/>
        <end position="44"/>
    </location>
</feature>
<dbReference type="EMBL" id="FOXF01000012">
    <property type="protein sequence ID" value="SFP28360.1"/>
    <property type="molecule type" value="Genomic_DNA"/>
</dbReference>
<feature type="region of interest" description="Disordered" evidence="1">
    <location>
        <begin position="116"/>
        <end position="140"/>
    </location>
</feature>
<reference evidence="4 5" key="1">
    <citation type="submission" date="2016-10" db="EMBL/GenBank/DDBJ databases">
        <authorList>
            <person name="Varghese N."/>
            <person name="Submissions S."/>
        </authorList>
    </citation>
    <scope>NUCLEOTIDE SEQUENCE [LARGE SCALE GENOMIC DNA]</scope>
    <source>
        <strain evidence="4 5">DSM 1361</strain>
    </source>
</reference>
<dbReference type="RefSeq" id="WP_093141449.1">
    <property type="nucleotide sequence ID" value="NZ_FOXF01000012.1"/>
</dbReference>
<dbReference type="Proteomes" id="UP000243745">
    <property type="component" value="Unassembled WGS sequence"/>
</dbReference>
<keyword evidence="2" id="KW-0472">Membrane</keyword>
<dbReference type="GO" id="GO:0007165">
    <property type="term" value="P:signal transduction"/>
    <property type="evidence" value="ECO:0007669"/>
    <property type="project" value="InterPro"/>
</dbReference>
<dbReference type="Pfam" id="PF01584">
    <property type="entry name" value="CheW"/>
    <property type="match status" value="1"/>
</dbReference>
<evidence type="ECO:0000256" key="2">
    <source>
        <dbReference type="SAM" id="Phobius"/>
    </source>
</evidence>
<dbReference type="SMART" id="SM00260">
    <property type="entry name" value="CheW"/>
    <property type="match status" value="1"/>
</dbReference>
<gene>
    <name evidence="4" type="ORF">SAMN02910344_00969</name>
</gene>
<organism evidence="4 5">
    <name type="scientific">Ruminobacter amylophilus</name>
    <dbReference type="NCBI Taxonomy" id="867"/>
    <lineage>
        <taxon>Bacteria</taxon>
        <taxon>Pseudomonadati</taxon>
        <taxon>Pseudomonadota</taxon>
        <taxon>Gammaproteobacteria</taxon>
        <taxon>Aeromonadales</taxon>
        <taxon>Succinivibrionaceae</taxon>
        <taxon>Ruminobacter</taxon>
    </lineage>
</organism>
<accession>A0A662ZGZ9</accession>
<dbReference type="AlphaFoldDB" id="A0A662ZGZ9"/>